<reference evidence="4" key="1">
    <citation type="journal article" date="2023" name="Mol. Phylogenet. Evol.">
        <title>Genome-scale phylogeny and comparative genomics of the fungal order Sordariales.</title>
        <authorList>
            <person name="Hensen N."/>
            <person name="Bonometti L."/>
            <person name="Westerberg I."/>
            <person name="Brannstrom I.O."/>
            <person name="Guillou S."/>
            <person name="Cros-Aarteil S."/>
            <person name="Calhoun S."/>
            <person name="Haridas S."/>
            <person name="Kuo A."/>
            <person name="Mondo S."/>
            <person name="Pangilinan J."/>
            <person name="Riley R."/>
            <person name="LaButti K."/>
            <person name="Andreopoulos B."/>
            <person name="Lipzen A."/>
            <person name="Chen C."/>
            <person name="Yan M."/>
            <person name="Daum C."/>
            <person name="Ng V."/>
            <person name="Clum A."/>
            <person name="Steindorff A."/>
            <person name="Ohm R.A."/>
            <person name="Martin F."/>
            <person name="Silar P."/>
            <person name="Natvig D.O."/>
            <person name="Lalanne C."/>
            <person name="Gautier V."/>
            <person name="Ament-Velasquez S.L."/>
            <person name="Kruys A."/>
            <person name="Hutchinson M.I."/>
            <person name="Powell A.J."/>
            <person name="Barry K."/>
            <person name="Miller A.N."/>
            <person name="Grigoriev I.V."/>
            <person name="Debuchy R."/>
            <person name="Gladieux P."/>
            <person name="Hiltunen Thoren M."/>
            <person name="Johannesson H."/>
        </authorList>
    </citation>
    <scope>NUCLEOTIDE SEQUENCE</scope>
    <source>
        <strain evidence="4">PSN243</strain>
    </source>
</reference>
<dbReference type="Gene3D" id="3.40.30.10">
    <property type="entry name" value="Glutaredoxin"/>
    <property type="match status" value="1"/>
</dbReference>
<name>A0AAV9GCZ5_9PEZI</name>
<reference evidence="4" key="2">
    <citation type="submission" date="2023-05" db="EMBL/GenBank/DDBJ databases">
        <authorList>
            <consortium name="Lawrence Berkeley National Laboratory"/>
            <person name="Steindorff A."/>
            <person name="Hensen N."/>
            <person name="Bonometti L."/>
            <person name="Westerberg I."/>
            <person name="Brannstrom I.O."/>
            <person name="Guillou S."/>
            <person name="Cros-Aarteil S."/>
            <person name="Calhoun S."/>
            <person name="Haridas S."/>
            <person name="Kuo A."/>
            <person name="Mondo S."/>
            <person name="Pangilinan J."/>
            <person name="Riley R."/>
            <person name="Labutti K."/>
            <person name="Andreopoulos B."/>
            <person name="Lipzen A."/>
            <person name="Chen C."/>
            <person name="Yanf M."/>
            <person name="Daum C."/>
            <person name="Ng V."/>
            <person name="Clum A."/>
            <person name="Ohm R."/>
            <person name="Martin F."/>
            <person name="Silar P."/>
            <person name="Natvig D."/>
            <person name="Lalanne C."/>
            <person name="Gautier V."/>
            <person name="Ament-Velasquez S.L."/>
            <person name="Kruys A."/>
            <person name="Hutchinson M.I."/>
            <person name="Powell A.J."/>
            <person name="Barry K."/>
            <person name="Miller A.N."/>
            <person name="Grigoriev I.V."/>
            <person name="Debuchy R."/>
            <person name="Gladieux P."/>
            <person name="Thoren M.H."/>
            <person name="Johannesson H."/>
        </authorList>
    </citation>
    <scope>NUCLEOTIDE SEQUENCE</scope>
    <source>
        <strain evidence="4">PSN243</strain>
    </source>
</reference>
<accession>A0AAV9GCZ5</accession>
<evidence type="ECO:0000256" key="1">
    <source>
        <dbReference type="ARBA" id="ARBA00008987"/>
    </source>
</evidence>
<proteinExistence type="inferred from homology"/>
<organism evidence="4 5">
    <name type="scientific">Podospora aff. communis PSN243</name>
    <dbReference type="NCBI Taxonomy" id="3040156"/>
    <lineage>
        <taxon>Eukaryota</taxon>
        <taxon>Fungi</taxon>
        <taxon>Dikarya</taxon>
        <taxon>Ascomycota</taxon>
        <taxon>Pezizomycotina</taxon>
        <taxon>Sordariomycetes</taxon>
        <taxon>Sordariomycetidae</taxon>
        <taxon>Sordariales</taxon>
        <taxon>Podosporaceae</taxon>
        <taxon>Podospora</taxon>
    </lineage>
</organism>
<dbReference type="PANTHER" id="PTHR46115">
    <property type="entry name" value="THIOREDOXIN-LIKE PROTEIN 1"/>
    <property type="match status" value="1"/>
</dbReference>
<dbReference type="PROSITE" id="PS51352">
    <property type="entry name" value="THIOREDOXIN_2"/>
    <property type="match status" value="1"/>
</dbReference>
<sequence>MAEVHSIHSLAEFDALKASHKYIVVDFWAEWCPPCKAIAPFYANLAKKHGVPDSLAFAKVDIEEVPEISKAYGITSLPSFLVLQDGEPGGVEVGAAALGGGAVVADGKLNMIRGADPKNLTLLATKLSELAAPKAEEAS</sequence>
<dbReference type="Proteomes" id="UP001321760">
    <property type="component" value="Unassembled WGS sequence"/>
</dbReference>
<dbReference type="InterPro" id="IPR017937">
    <property type="entry name" value="Thioredoxin_CS"/>
</dbReference>
<evidence type="ECO:0000259" key="3">
    <source>
        <dbReference type="PROSITE" id="PS51352"/>
    </source>
</evidence>
<evidence type="ECO:0000313" key="5">
    <source>
        <dbReference type="Proteomes" id="UP001321760"/>
    </source>
</evidence>
<evidence type="ECO:0000256" key="2">
    <source>
        <dbReference type="ARBA" id="ARBA00023157"/>
    </source>
</evidence>
<dbReference type="CDD" id="cd02947">
    <property type="entry name" value="TRX_family"/>
    <property type="match status" value="1"/>
</dbReference>
<keyword evidence="2" id="KW-1015">Disulfide bond</keyword>
<dbReference type="SUPFAM" id="SSF52833">
    <property type="entry name" value="Thioredoxin-like"/>
    <property type="match status" value="1"/>
</dbReference>
<keyword evidence="5" id="KW-1185">Reference proteome</keyword>
<dbReference type="PROSITE" id="PS00194">
    <property type="entry name" value="THIOREDOXIN_1"/>
    <property type="match status" value="1"/>
</dbReference>
<dbReference type="Pfam" id="PF00085">
    <property type="entry name" value="Thioredoxin"/>
    <property type="match status" value="1"/>
</dbReference>
<dbReference type="InterPro" id="IPR013766">
    <property type="entry name" value="Thioredoxin_domain"/>
</dbReference>
<evidence type="ECO:0000313" key="4">
    <source>
        <dbReference type="EMBL" id="KAK4445250.1"/>
    </source>
</evidence>
<dbReference type="AlphaFoldDB" id="A0AAV9GCZ5"/>
<dbReference type="InterPro" id="IPR036249">
    <property type="entry name" value="Thioredoxin-like_sf"/>
</dbReference>
<protein>
    <submittedName>
        <fullName evidence="4">Thioredoxin-like protein</fullName>
    </submittedName>
</protein>
<dbReference type="PRINTS" id="PR00421">
    <property type="entry name" value="THIOREDOXIN"/>
</dbReference>
<comment type="caution">
    <text evidence="4">The sequence shown here is derived from an EMBL/GenBank/DDBJ whole genome shotgun (WGS) entry which is preliminary data.</text>
</comment>
<dbReference type="EMBL" id="MU865967">
    <property type="protein sequence ID" value="KAK4445250.1"/>
    <property type="molecule type" value="Genomic_DNA"/>
</dbReference>
<feature type="domain" description="Thioredoxin" evidence="3">
    <location>
        <begin position="1"/>
        <end position="117"/>
    </location>
</feature>
<comment type="similarity">
    <text evidence="1">Belongs to the thioredoxin family.</text>
</comment>
<gene>
    <name evidence="4" type="ORF">QBC34DRAFT_413494</name>
</gene>